<dbReference type="Proteomes" id="UP001060368">
    <property type="component" value="Chromosome"/>
</dbReference>
<dbReference type="AlphaFoldDB" id="A0A9E7PL78"/>
<dbReference type="GeneID" id="74308537"/>
<evidence type="ECO:0000313" key="1">
    <source>
        <dbReference type="EMBL" id="UUX92163.1"/>
    </source>
</evidence>
<dbReference type="RefSeq" id="WP_257742314.1">
    <property type="nucleotide sequence ID" value="NZ_CP096115.1"/>
</dbReference>
<proteinExistence type="predicted"/>
<gene>
    <name evidence="1" type="ORF">L6E24_12505</name>
</gene>
<sequence>MPKNRKPEMTEKCRRRTAISLLLLAGVILLLLSAGCTGRENAEEYVEKIEISSENTCWSPIMSSIVGIDITPHYSGDAGDIQYHWHASEGAFLLWNKPDYRVINLGNNTITGEETLWWSYTERDSNTGNTDNSGDEKITISIEAVSADSGVTPVKGEYLIERENLTFCLKNP</sequence>
<accession>A0A9E7PL78</accession>
<dbReference type="EMBL" id="CP096115">
    <property type="protein sequence ID" value="UUX92163.1"/>
    <property type="molecule type" value="Genomic_DNA"/>
</dbReference>
<evidence type="ECO:0000313" key="2">
    <source>
        <dbReference type="Proteomes" id="UP001060368"/>
    </source>
</evidence>
<protein>
    <submittedName>
        <fullName evidence="1">Uncharacterized protein</fullName>
    </submittedName>
</protein>
<name>A0A9E7PL78_9EURY</name>
<dbReference type="KEGG" id="mend:L6E24_12505"/>
<keyword evidence="2" id="KW-1185">Reference proteome</keyword>
<organism evidence="1 2">
    <name type="scientific">Methanoplanus endosymbiosus</name>
    <dbReference type="NCBI Taxonomy" id="33865"/>
    <lineage>
        <taxon>Archaea</taxon>
        <taxon>Methanobacteriati</taxon>
        <taxon>Methanobacteriota</taxon>
        <taxon>Stenosarchaea group</taxon>
        <taxon>Methanomicrobia</taxon>
        <taxon>Methanomicrobiales</taxon>
        <taxon>Methanomicrobiaceae</taxon>
        <taxon>Methanoplanus</taxon>
    </lineage>
</organism>
<reference evidence="1" key="1">
    <citation type="submission" date="2022-04" db="EMBL/GenBank/DDBJ databases">
        <title>Complete genome of Methanoplanus endosymbiosus DSM 3599.</title>
        <authorList>
            <person name="Chen S.-C."/>
            <person name="You Y.-T."/>
            <person name="Zhou Y.-Z."/>
            <person name="Lai M.-C."/>
        </authorList>
    </citation>
    <scope>NUCLEOTIDE SEQUENCE</scope>
    <source>
        <strain evidence="1">DSM 3599</strain>
    </source>
</reference>